<gene>
    <name evidence="2" type="ORF">GCM10022212_24140</name>
</gene>
<feature type="chain" id="PRO_5046847870" evidence="1">
    <location>
        <begin position="26"/>
        <end position="217"/>
    </location>
</feature>
<evidence type="ECO:0000256" key="1">
    <source>
        <dbReference type="SAM" id="SignalP"/>
    </source>
</evidence>
<keyword evidence="3" id="KW-1185">Reference proteome</keyword>
<sequence length="217" mass="22817">MIRSAVPTRALTILAFCLSGSTAWAESIGVVGLFPGKAVLILNGAAPRTYTVGTIIADGLRLTGASDTTASFDDHGKRLLLGIGTHASSNTASTGSASVTLQADGRGHFMAQGKINGLSLPMLVDTGASMITLSSQDARRLGIDYKSGQRVMSNTANGAVPVYLVRINSVRVGDIELSQVDALVQEQGLPFALLGMSFLNRTTMQRDGEQMVLTKRY</sequence>
<protein>
    <submittedName>
        <fullName evidence="2">TIGR02281 family clan AA aspartic protease</fullName>
    </submittedName>
</protein>
<dbReference type="InterPro" id="IPR021109">
    <property type="entry name" value="Peptidase_aspartic_dom_sf"/>
</dbReference>
<evidence type="ECO:0000313" key="2">
    <source>
        <dbReference type="EMBL" id="GAA4025484.1"/>
    </source>
</evidence>
<dbReference type="GO" id="GO:0008233">
    <property type="term" value="F:peptidase activity"/>
    <property type="evidence" value="ECO:0007669"/>
    <property type="project" value="UniProtKB-KW"/>
</dbReference>
<comment type="caution">
    <text evidence="2">The sequence shown here is derived from an EMBL/GenBank/DDBJ whole genome shotgun (WGS) entry which is preliminary data.</text>
</comment>
<dbReference type="GO" id="GO:0006508">
    <property type="term" value="P:proteolysis"/>
    <property type="evidence" value="ECO:0007669"/>
    <property type="project" value="UniProtKB-KW"/>
</dbReference>
<organism evidence="2 3">
    <name type="scientific">Actimicrobium antarcticum</name>
    <dbReference type="NCBI Taxonomy" id="1051899"/>
    <lineage>
        <taxon>Bacteria</taxon>
        <taxon>Pseudomonadati</taxon>
        <taxon>Pseudomonadota</taxon>
        <taxon>Betaproteobacteria</taxon>
        <taxon>Burkholderiales</taxon>
        <taxon>Oxalobacteraceae</taxon>
        <taxon>Actimicrobium</taxon>
    </lineage>
</organism>
<dbReference type="InterPro" id="IPR034122">
    <property type="entry name" value="Retropepsin-like_bacterial"/>
</dbReference>
<dbReference type="PROSITE" id="PS00141">
    <property type="entry name" value="ASP_PROTEASE"/>
    <property type="match status" value="1"/>
</dbReference>
<dbReference type="Gene3D" id="2.40.70.10">
    <property type="entry name" value="Acid Proteases"/>
    <property type="match status" value="1"/>
</dbReference>
<name>A0ABP7TF87_9BURK</name>
<dbReference type="SUPFAM" id="SSF50630">
    <property type="entry name" value="Acid proteases"/>
    <property type="match status" value="1"/>
</dbReference>
<dbReference type="InterPro" id="IPR001969">
    <property type="entry name" value="Aspartic_peptidase_AS"/>
</dbReference>
<dbReference type="Proteomes" id="UP001501353">
    <property type="component" value="Unassembled WGS sequence"/>
</dbReference>
<dbReference type="CDD" id="cd05483">
    <property type="entry name" value="retropepsin_like_bacteria"/>
    <property type="match status" value="1"/>
</dbReference>
<dbReference type="Pfam" id="PF13975">
    <property type="entry name" value="gag-asp_proteas"/>
    <property type="match status" value="1"/>
</dbReference>
<proteinExistence type="predicted"/>
<feature type="signal peptide" evidence="1">
    <location>
        <begin position="1"/>
        <end position="25"/>
    </location>
</feature>
<keyword evidence="2" id="KW-0645">Protease</keyword>
<dbReference type="RefSeq" id="WP_344763558.1">
    <property type="nucleotide sequence ID" value="NZ_BAAAZE010000008.1"/>
</dbReference>
<reference evidence="3" key="1">
    <citation type="journal article" date="2019" name="Int. J. Syst. Evol. Microbiol.">
        <title>The Global Catalogue of Microorganisms (GCM) 10K type strain sequencing project: providing services to taxonomists for standard genome sequencing and annotation.</title>
        <authorList>
            <consortium name="The Broad Institute Genomics Platform"/>
            <consortium name="The Broad Institute Genome Sequencing Center for Infectious Disease"/>
            <person name="Wu L."/>
            <person name="Ma J."/>
        </authorList>
    </citation>
    <scope>NUCLEOTIDE SEQUENCE [LARGE SCALE GENOMIC DNA]</scope>
    <source>
        <strain evidence="3">JCM 16673</strain>
    </source>
</reference>
<dbReference type="EMBL" id="BAAAZE010000008">
    <property type="protein sequence ID" value="GAA4025484.1"/>
    <property type="molecule type" value="Genomic_DNA"/>
</dbReference>
<keyword evidence="1" id="KW-0732">Signal</keyword>
<keyword evidence="2" id="KW-0378">Hydrolase</keyword>
<dbReference type="InterPro" id="IPR011969">
    <property type="entry name" value="Clan_AA_Asp_peptidase_C"/>
</dbReference>
<dbReference type="NCBIfam" id="TIGR02281">
    <property type="entry name" value="clan_AA_DTGA"/>
    <property type="match status" value="1"/>
</dbReference>
<accession>A0ABP7TF87</accession>
<evidence type="ECO:0000313" key="3">
    <source>
        <dbReference type="Proteomes" id="UP001501353"/>
    </source>
</evidence>